<accession>A0A1V0DXQ7</accession>
<dbReference type="InterPro" id="IPR027417">
    <property type="entry name" value="P-loop_NTPase"/>
</dbReference>
<evidence type="ECO:0000313" key="1">
    <source>
        <dbReference type="EMBL" id="ARB05942.1"/>
    </source>
</evidence>
<dbReference type="Gene3D" id="3.40.50.300">
    <property type="entry name" value="P-loop containing nucleotide triphosphate hydrolases"/>
    <property type="match status" value="1"/>
</dbReference>
<dbReference type="InterPro" id="IPR048444">
    <property type="entry name" value="DNMK"/>
</dbReference>
<name>A0A1V0DXQ7_9CAUD</name>
<reference evidence="1 2" key="1">
    <citation type="submission" date="2017-02" db="EMBL/GenBank/DDBJ databases">
        <title>Characterization and complete genome sequence of Yersinia bacteriophage, fHe-Yen9-01.</title>
        <authorList>
            <person name="Jun J.W."/>
            <person name="Wicklund A."/>
            <person name="Skurnik M."/>
        </authorList>
    </citation>
    <scope>NUCLEOTIDE SEQUENCE [LARGE SCALE GENOMIC DNA]</scope>
</reference>
<dbReference type="Proteomes" id="UP000222840">
    <property type="component" value="Segment"/>
</dbReference>
<sequence>MKLLVISGIKRSGKDTSADYLAEKYDAEKYQLAGPIKEALAYSYNHISIRHNLYIKNSLMYPILSEADWAGEGIDREIDLELDLETQFDIFMCALDYVSTEFLDLYYNAETVRHFVINNNEPMSIRRFMQALGTDLVVNEFDRMYWMKLFALKHIEAFGDNKQAFIIPDVRQVHEIDYLRAMGATVIHVVRPGETENKDKHITEAGLLVKENDIMILNDSDLESLYNKLNEII</sequence>
<dbReference type="EMBL" id="KY593455">
    <property type="protein sequence ID" value="ARB05942.1"/>
    <property type="molecule type" value="Genomic_DNA"/>
</dbReference>
<dbReference type="InterPro" id="IPR023191">
    <property type="entry name" value="DNMP_kinase_N"/>
</dbReference>
<keyword evidence="2" id="KW-1185">Reference proteome</keyword>
<protein>
    <submittedName>
        <fullName evidence="1">Uncharacterized protein</fullName>
    </submittedName>
</protein>
<organism evidence="1 2">
    <name type="scientific">Yersinia phage fHe-Yen9-01</name>
    <dbReference type="NCBI Taxonomy" id="1965363"/>
    <lineage>
        <taxon>Viruses</taxon>
        <taxon>Duplodnaviria</taxon>
        <taxon>Heunggongvirae</taxon>
        <taxon>Uroviricota</taxon>
        <taxon>Caudoviricetes</taxon>
        <taxon>Pantevenvirales</taxon>
        <taxon>Straboviridae</taxon>
        <taxon>Tevenvirinae</taxon>
        <taxon>Tegunavirus</taxon>
        <taxon>Tegunavirus fheyen901</taxon>
    </lineage>
</organism>
<dbReference type="Gene3D" id="1.10.238.70">
    <property type="match status" value="1"/>
</dbReference>
<evidence type="ECO:0000313" key="2">
    <source>
        <dbReference type="Proteomes" id="UP000222840"/>
    </source>
</evidence>
<dbReference type="SUPFAM" id="SSF52540">
    <property type="entry name" value="P-loop containing nucleoside triphosphate hydrolases"/>
    <property type="match status" value="1"/>
</dbReference>
<proteinExistence type="predicted"/>
<gene>
    <name evidence="1" type="ORF">fHeYen901_169</name>
</gene>
<dbReference type="Pfam" id="PF21448">
    <property type="entry name" value="DNMK"/>
    <property type="match status" value="1"/>
</dbReference>